<protein>
    <submittedName>
        <fullName evidence="4">Cytokine receptor common subunit beta</fullName>
    </submittedName>
</protein>
<evidence type="ECO:0000313" key="4">
    <source>
        <dbReference type="EMBL" id="KAF1646368.1"/>
    </source>
</evidence>
<keyword evidence="1" id="KW-1015">Disulfide bond</keyword>
<evidence type="ECO:0000256" key="1">
    <source>
        <dbReference type="ARBA" id="ARBA00023157"/>
    </source>
</evidence>
<dbReference type="GO" id="GO:0016064">
    <property type="term" value="P:immunoglobulin mediated immune response"/>
    <property type="evidence" value="ECO:0007669"/>
    <property type="project" value="TreeGrafter"/>
</dbReference>
<keyword evidence="3" id="KW-1133">Transmembrane helix</keyword>
<keyword evidence="3" id="KW-0472">Membrane</keyword>
<name>A0A8J4KP90_EUDCH</name>
<dbReference type="AlphaFoldDB" id="A0A8J4KP90"/>
<dbReference type="PANTHER" id="PTHR23037">
    <property type="entry name" value="CYTOKINE RECEPTOR"/>
    <property type="match status" value="1"/>
</dbReference>
<feature type="region of interest" description="Disordered" evidence="2">
    <location>
        <begin position="247"/>
        <end position="266"/>
    </location>
</feature>
<feature type="region of interest" description="Disordered" evidence="2">
    <location>
        <begin position="281"/>
        <end position="305"/>
    </location>
</feature>
<dbReference type="PANTHER" id="PTHR23037:SF22">
    <property type="entry name" value="CYTOKINE RECEPTOR COMMON SUBUNIT BETA"/>
    <property type="match status" value="1"/>
</dbReference>
<comment type="caution">
    <text evidence="4">The sequence shown here is derived from an EMBL/GenBank/DDBJ whole genome shotgun (WGS) entry which is preliminary data.</text>
</comment>
<dbReference type="GO" id="GO:0009897">
    <property type="term" value="C:external side of plasma membrane"/>
    <property type="evidence" value="ECO:0007669"/>
    <property type="project" value="TreeGrafter"/>
</dbReference>
<dbReference type="GO" id="GO:0004896">
    <property type="term" value="F:cytokine receptor activity"/>
    <property type="evidence" value="ECO:0007669"/>
    <property type="project" value="TreeGrafter"/>
</dbReference>
<feature type="non-terminal residue" evidence="4">
    <location>
        <position position="352"/>
    </location>
</feature>
<evidence type="ECO:0000256" key="3">
    <source>
        <dbReference type="SAM" id="Phobius"/>
    </source>
</evidence>
<dbReference type="Gene3D" id="2.60.40.10">
    <property type="entry name" value="Immunoglobulins"/>
    <property type="match status" value="1"/>
</dbReference>
<feature type="transmembrane region" description="Helical" evidence="3">
    <location>
        <begin position="44"/>
        <end position="65"/>
    </location>
</feature>
<evidence type="ECO:0000313" key="5">
    <source>
        <dbReference type="Proteomes" id="UP000716595"/>
    </source>
</evidence>
<sequence>MLASSTEYTGKMRARVNTPLDYEGPWSEWSEEFSWKTENVLPPVVLPVMLPVLIIALLIVAYCSYKYFLRKKQMWEEKIPNPSKSVLIQSYLGVRGNCTLKSAPGEVQHGVIPGSPVFFHLSRTTKSPAEFHGAEAKRVQFSHATLAPQNSCQTSGVPHETSLSLSALVCPLNQTAGPSCLPDRLPCKSAAHASTAFQTCFAFNGPYLYSPMVSSQPDMHQTLAVDPVGVCEKSVSLQCVTLPKEDCPQAPQRQGQPGAGPPQPFLLPEQKEMMQHLDNEKEVSPAPPACGKGTNVRTEEQKSPKALSCITSPQQCSLEYITTESLLLPSAVDSPHPPLVTAAELPCDSQDP</sequence>
<keyword evidence="4" id="KW-0675">Receptor</keyword>
<organism evidence="4 5">
    <name type="scientific">Eudyptes chrysocome</name>
    <name type="common">Western rockhopper penguin</name>
    <name type="synonym">Aptenodytes chrysocome</name>
    <dbReference type="NCBI Taxonomy" id="79626"/>
    <lineage>
        <taxon>Eukaryota</taxon>
        <taxon>Metazoa</taxon>
        <taxon>Chordata</taxon>
        <taxon>Craniata</taxon>
        <taxon>Vertebrata</taxon>
        <taxon>Euteleostomi</taxon>
        <taxon>Archelosauria</taxon>
        <taxon>Archosauria</taxon>
        <taxon>Dinosauria</taxon>
        <taxon>Saurischia</taxon>
        <taxon>Theropoda</taxon>
        <taxon>Coelurosauria</taxon>
        <taxon>Aves</taxon>
        <taxon>Neognathae</taxon>
        <taxon>Neoaves</taxon>
        <taxon>Aequornithes</taxon>
        <taxon>Sphenisciformes</taxon>
        <taxon>Spheniscidae</taxon>
        <taxon>Eudyptes</taxon>
    </lineage>
</organism>
<proteinExistence type="predicted"/>
<feature type="non-terminal residue" evidence="4">
    <location>
        <position position="1"/>
    </location>
</feature>
<dbReference type="InterPro" id="IPR013783">
    <property type="entry name" value="Ig-like_fold"/>
</dbReference>
<keyword evidence="3" id="KW-0812">Transmembrane</keyword>
<feature type="region of interest" description="Disordered" evidence="2">
    <location>
        <begin position="331"/>
        <end position="352"/>
    </location>
</feature>
<accession>A0A8J4KP90</accession>
<dbReference type="Proteomes" id="UP000716595">
    <property type="component" value="Unassembled WGS sequence"/>
</dbReference>
<reference evidence="4" key="1">
    <citation type="journal article" date="2019" name="Gigascience">
        <title>High-coverage genomes to elucidate the evolution of penguins.</title>
        <authorList>
            <person name="Pan H."/>
            <person name="Cole T.L."/>
            <person name="Bi X."/>
            <person name="Fang M."/>
            <person name="Zhou C."/>
            <person name="Yang Z."/>
            <person name="Ksepka D.T."/>
            <person name="Hart T."/>
            <person name="Bouzat J.L."/>
            <person name="Argilla L.S."/>
            <person name="Bertelsen M.F."/>
            <person name="Boersma P.D."/>
            <person name="Bost C.A."/>
            <person name="Cherel Y."/>
            <person name="Dann P."/>
            <person name="Fiddaman S.R."/>
            <person name="Howard P."/>
            <person name="Labuschagne K."/>
            <person name="Mattern T."/>
            <person name="Miller G."/>
            <person name="Parker P."/>
            <person name="Phillips R.A."/>
            <person name="Quillfeldt P."/>
            <person name="Ryan P.G."/>
            <person name="Taylor H."/>
            <person name="Thompson D.R."/>
            <person name="Young M.J."/>
            <person name="Ellegaard M.R."/>
            <person name="Gilbert M.T.P."/>
            <person name="Sinding M.S."/>
            <person name="Pacheco G."/>
            <person name="Shepherd L.D."/>
            <person name="Tennyson A.J.D."/>
            <person name="Grosser S."/>
            <person name="Kay E."/>
            <person name="Nupen L.J."/>
            <person name="Ellenberg U."/>
            <person name="Houston D.M."/>
            <person name="Reeve A.H."/>
            <person name="Johnson K."/>
            <person name="Masello J.F."/>
            <person name="Stracke T."/>
            <person name="McKinlay B."/>
            <person name="Borboroglu P.G."/>
            <person name="Zhang D.X."/>
            <person name="Zhang G."/>
        </authorList>
    </citation>
    <scope>NUCLEOTIDE SEQUENCE</scope>
    <source>
        <strain evidence="4">RH 110-1</strain>
    </source>
</reference>
<gene>
    <name evidence="4" type="primary">CSF2RB_0</name>
    <name evidence="4" type="ORF">FQV12_0008967</name>
</gene>
<keyword evidence="5" id="KW-1185">Reference proteome</keyword>
<dbReference type="EMBL" id="VULL01001882">
    <property type="protein sequence ID" value="KAF1646368.1"/>
    <property type="molecule type" value="Genomic_DNA"/>
</dbReference>
<evidence type="ECO:0000256" key="2">
    <source>
        <dbReference type="SAM" id="MobiDB-lite"/>
    </source>
</evidence>